<accession>A0A0S2TF66</accession>
<gene>
    <name evidence="2" type="ORF">Tel_11825</name>
</gene>
<sequence>MEVVVRRCDGLIVHGRTRDFSTDGMFIRAARQAVPTNTAIEIEIPRCGCLRGWVVHVGDEGIGVMFRALNSKEKCLLRQLHAENSATRRK</sequence>
<dbReference type="STRING" id="1748243.Tel_11825"/>
<dbReference type="Proteomes" id="UP000055136">
    <property type="component" value="Chromosome"/>
</dbReference>
<reference evidence="2" key="1">
    <citation type="submission" date="2015-10" db="EMBL/GenBank/DDBJ databases">
        <title>Description of Candidatus Tenderia electrophaga gen. nov, sp. nov., an Uncultivated Electroautotroph from a Biocathode Enrichment.</title>
        <authorList>
            <person name="Eddie B.J."/>
            <person name="Malanoski A.P."/>
            <person name="Wang Z."/>
            <person name="Hall R.J."/>
            <person name="Oh S.D."/>
            <person name="Heiner C."/>
            <person name="Lin B."/>
            <person name="Strycharz-Glaven S.M."/>
        </authorList>
    </citation>
    <scope>NUCLEOTIDE SEQUENCE [LARGE SCALE GENOMIC DNA]</scope>
    <source>
        <strain evidence="2">NRL1</strain>
    </source>
</reference>
<dbReference type="InterPro" id="IPR009875">
    <property type="entry name" value="PilZ_domain"/>
</dbReference>
<proteinExistence type="predicted"/>
<organism evidence="2 3">
    <name type="scientific">Candidatus Tenderia electrophaga</name>
    <dbReference type="NCBI Taxonomy" id="1748243"/>
    <lineage>
        <taxon>Bacteria</taxon>
        <taxon>Pseudomonadati</taxon>
        <taxon>Pseudomonadota</taxon>
        <taxon>Gammaproteobacteria</taxon>
        <taxon>Candidatus Tenderiales</taxon>
        <taxon>Candidatus Tenderiaceae</taxon>
        <taxon>Candidatus Tenderia</taxon>
    </lineage>
</organism>
<dbReference type="AlphaFoldDB" id="A0A0S2TF66"/>
<protein>
    <recommendedName>
        <fullName evidence="1">PilZ domain-containing protein</fullName>
    </recommendedName>
</protein>
<dbReference type="Pfam" id="PF07238">
    <property type="entry name" value="PilZ"/>
    <property type="match status" value="1"/>
</dbReference>
<evidence type="ECO:0000313" key="2">
    <source>
        <dbReference type="EMBL" id="ALP53763.1"/>
    </source>
</evidence>
<dbReference type="KEGG" id="tee:Tel_11825"/>
<keyword evidence="3" id="KW-1185">Reference proteome</keyword>
<evidence type="ECO:0000313" key="3">
    <source>
        <dbReference type="Proteomes" id="UP000055136"/>
    </source>
</evidence>
<name>A0A0S2TF66_9GAMM</name>
<dbReference type="GO" id="GO:0035438">
    <property type="term" value="F:cyclic-di-GMP binding"/>
    <property type="evidence" value="ECO:0007669"/>
    <property type="project" value="InterPro"/>
</dbReference>
<evidence type="ECO:0000259" key="1">
    <source>
        <dbReference type="Pfam" id="PF07238"/>
    </source>
</evidence>
<dbReference type="EMBL" id="CP013099">
    <property type="protein sequence ID" value="ALP53763.1"/>
    <property type="molecule type" value="Genomic_DNA"/>
</dbReference>
<dbReference type="SUPFAM" id="SSF141371">
    <property type="entry name" value="PilZ domain-like"/>
    <property type="match status" value="1"/>
</dbReference>
<dbReference type="Gene3D" id="2.40.10.220">
    <property type="entry name" value="predicted glycosyltransferase like domains"/>
    <property type="match status" value="1"/>
</dbReference>
<feature type="domain" description="PilZ" evidence="1">
    <location>
        <begin position="4"/>
        <end position="79"/>
    </location>
</feature>